<evidence type="ECO:0008006" key="5">
    <source>
        <dbReference type="Google" id="ProtNLM"/>
    </source>
</evidence>
<reference evidence="3" key="1">
    <citation type="submission" date="2021-03" db="EMBL/GenBank/DDBJ databases">
        <authorList>
            <person name="Li Z."/>
            <person name="Yang C."/>
        </authorList>
    </citation>
    <scope>NUCLEOTIDE SEQUENCE</scope>
    <source>
        <strain evidence="3">Dzin_1.0</strain>
        <tissue evidence="3">Leaf</tissue>
    </source>
</reference>
<reference evidence="3" key="2">
    <citation type="journal article" date="2022" name="Hortic Res">
        <title>The genome of Dioscorea zingiberensis sheds light on the biosynthesis, origin and evolution of the medicinally important diosgenin saponins.</title>
        <authorList>
            <person name="Li Y."/>
            <person name="Tan C."/>
            <person name="Li Z."/>
            <person name="Guo J."/>
            <person name="Li S."/>
            <person name="Chen X."/>
            <person name="Wang C."/>
            <person name="Dai X."/>
            <person name="Yang H."/>
            <person name="Song W."/>
            <person name="Hou L."/>
            <person name="Xu J."/>
            <person name="Tong Z."/>
            <person name="Xu A."/>
            <person name="Yuan X."/>
            <person name="Wang W."/>
            <person name="Yang Q."/>
            <person name="Chen L."/>
            <person name="Sun Z."/>
            <person name="Wang K."/>
            <person name="Pan B."/>
            <person name="Chen J."/>
            <person name="Bao Y."/>
            <person name="Liu F."/>
            <person name="Qi X."/>
            <person name="Gang D.R."/>
            <person name="Wen J."/>
            <person name="Li J."/>
        </authorList>
    </citation>
    <scope>NUCLEOTIDE SEQUENCE</scope>
    <source>
        <strain evidence="3">Dzin_1.0</strain>
    </source>
</reference>
<keyword evidence="1" id="KW-0547">Nucleotide-binding</keyword>
<protein>
    <recommendedName>
        <fullName evidence="5">Heat shock protein 70</fullName>
    </recommendedName>
</protein>
<dbReference type="SUPFAM" id="SSF53067">
    <property type="entry name" value="Actin-like ATPase domain"/>
    <property type="match status" value="2"/>
</dbReference>
<name>A0A9D5HMN1_9LILI</name>
<proteinExistence type="predicted"/>
<dbReference type="Proteomes" id="UP001085076">
    <property type="component" value="Miscellaneous, Linkage group lg02"/>
</dbReference>
<dbReference type="InterPro" id="IPR043129">
    <property type="entry name" value="ATPase_NBD"/>
</dbReference>
<dbReference type="Pfam" id="PF00012">
    <property type="entry name" value="HSP70"/>
    <property type="match status" value="1"/>
</dbReference>
<keyword evidence="4" id="KW-1185">Reference proteome</keyword>
<comment type="caution">
    <text evidence="3">The sequence shown here is derived from an EMBL/GenBank/DDBJ whole genome shotgun (WGS) entry which is preliminary data.</text>
</comment>
<evidence type="ECO:0000313" key="3">
    <source>
        <dbReference type="EMBL" id="KAJ0982294.1"/>
    </source>
</evidence>
<dbReference type="Gene3D" id="3.30.30.30">
    <property type="match status" value="1"/>
</dbReference>
<accession>A0A9D5HMN1</accession>
<dbReference type="InterPro" id="IPR013126">
    <property type="entry name" value="Hsp_70_fam"/>
</dbReference>
<gene>
    <name evidence="3" type="ORF">J5N97_010549</name>
</gene>
<dbReference type="GO" id="GO:0005524">
    <property type="term" value="F:ATP binding"/>
    <property type="evidence" value="ECO:0007669"/>
    <property type="project" value="UniProtKB-KW"/>
</dbReference>
<sequence length="375" mass="41387">MDPSSPTRTTMAEYHYTVASDSETSVEDKQQSSLDIAIGIDIGTSHCRIAVWNHGLVELVKDMPSYVLLKDDSPESTIQNVAYNEEEILSGSAIFNLKRLIGRMDTDPVVHASKTLPFLVQTLDIGGRPFIATLENNVWRSRTPEELLASLFWKLKGILEVHLMCSIRNVVLTVPVSFNRIQLTRIERACAMAGLYILRLMPEPTAVALLYAQQLKQLSSHENIGNVGEKKALIFNMGAGYCDVAVIAVDQGISQIMAFSGSTLGGEDILQNVLHLLVPNFDSFFSSRSVDKIRALGILRIATQDAIDRLSSQTSVPIDVDIGDGTKILRDLDRSEFEENSFPTPPRQLCVAFGRIGRDLRVLAAMRLGEVMPVV</sequence>
<keyword evidence="2" id="KW-0067">ATP-binding</keyword>
<evidence type="ECO:0000313" key="4">
    <source>
        <dbReference type="Proteomes" id="UP001085076"/>
    </source>
</evidence>
<dbReference type="AlphaFoldDB" id="A0A9D5HMN1"/>
<organism evidence="3 4">
    <name type="scientific">Dioscorea zingiberensis</name>
    <dbReference type="NCBI Taxonomy" id="325984"/>
    <lineage>
        <taxon>Eukaryota</taxon>
        <taxon>Viridiplantae</taxon>
        <taxon>Streptophyta</taxon>
        <taxon>Embryophyta</taxon>
        <taxon>Tracheophyta</taxon>
        <taxon>Spermatophyta</taxon>
        <taxon>Magnoliopsida</taxon>
        <taxon>Liliopsida</taxon>
        <taxon>Dioscoreales</taxon>
        <taxon>Dioscoreaceae</taxon>
        <taxon>Dioscorea</taxon>
    </lineage>
</organism>
<dbReference type="EMBL" id="JAGGNH010000002">
    <property type="protein sequence ID" value="KAJ0982294.1"/>
    <property type="molecule type" value="Genomic_DNA"/>
</dbReference>
<dbReference type="GO" id="GO:0140662">
    <property type="term" value="F:ATP-dependent protein folding chaperone"/>
    <property type="evidence" value="ECO:0007669"/>
    <property type="project" value="InterPro"/>
</dbReference>
<dbReference type="OrthoDB" id="3789372at2759"/>
<dbReference type="Gene3D" id="3.30.420.40">
    <property type="match status" value="2"/>
</dbReference>
<dbReference type="Gene3D" id="3.90.640.10">
    <property type="entry name" value="Actin, Chain A, domain 4"/>
    <property type="match status" value="1"/>
</dbReference>
<evidence type="ECO:0000256" key="1">
    <source>
        <dbReference type="ARBA" id="ARBA00022741"/>
    </source>
</evidence>
<dbReference type="PANTHER" id="PTHR19375">
    <property type="entry name" value="HEAT SHOCK PROTEIN 70KDA"/>
    <property type="match status" value="1"/>
</dbReference>
<evidence type="ECO:0000256" key="2">
    <source>
        <dbReference type="ARBA" id="ARBA00022840"/>
    </source>
</evidence>